<evidence type="ECO:0000256" key="4">
    <source>
        <dbReference type="ARBA" id="ARBA00022502"/>
    </source>
</evidence>
<dbReference type="GO" id="GO:0006506">
    <property type="term" value="P:GPI anchor biosynthetic process"/>
    <property type="evidence" value="ECO:0007669"/>
    <property type="project" value="UniProtKB-UniPathway"/>
</dbReference>
<feature type="transmembrane region" description="Helical" evidence="9">
    <location>
        <begin position="329"/>
        <end position="350"/>
    </location>
</feature>
<feature type="transmembrane region" description="Helical" evidence="9">
    <location>
        <begin position="467"/>
        <end position="493"/>
    </location>
</feature>
<dbReference type="InterPro" id="IPR009450">
    <property type="entry name" value="Plno_GlcNAc_GPI2"/>
</dbReference>
<reference evidence="10 11" key="1">
    <citation type="journal article" date="2010" name="Science">
        <title>Pathogenicity determinants in smut fungi revealed by genome comparison.</title>
        <authorList>
            <person name="Schirawski J."/>
            <person name="Mannhaupt G."/>
            <person name="Muench K."/>
            <person name="Brefort T."/>
            <person name="Schipper K."/>
            <person name="Doehlemann G."/>
            <person name="Di Stasio M."/>
            <person name="Roessel N."/>
            <person name="Mendoza-Mendoza A."/>
            <person name="Pester D."/>
            <person name="Mueller O."/>
            <person name="Winterberg B."/>
            <person name="Meyer E."/>
            <person name="Ghareeb H."/>
            <person name="Wollenberg T."/>
            <person name="Muensterkoetter M."/>
            <person name="Wong P."/>
            <person name="Walter M."/>
            <person name="Stukenbrock E."/>
            <person name="Gueldener U."/>
            <person name="Kahmann R."/>
        </authorList>
    </citation>
    <scope>NUCLEOTIDE SEQUENCE [LARGE SCALE GENOMIC DNA]</scope>
    <source>
        <strain evidence="11">SRZ2</strain>
    </source>
</reference>
<gene>
    <name evidence="10" type="ORF">sr15420</name>
</gene>
<feature type="transmembrane region" description="Helical" evidence="9">
    <location>
        <begin position="362"/>
        <end position="379"/>
    </location>
</feature>
<dbReference type="Pfam" id="PF06432">
    <property type="entry name" value="GPI2"/>
    <property type="match status" value="1"/>
</dbReference>
<feature type="transmembrane region" description="Helical" evidence="9">
    <location>
        <begin position="271"/>
        <end position="291"/>
    </location>
</feature>
<feature type="compositionally biased region" description="Low complexity" evidence="8">
    <location>
        <begin position="26"/>
        <end position="49"/>
    </location>
</feature>
<evidence type="ECO:0000313" key="10">
    <source>
        <dbReference type="EMBL" id="CBQ68959.1"/>
    </source>
</evidence>
<accession>E6ZP02</accession>
<feature type="compositionally biased region" description="Pro residues" evidence="8">
    <location>
        <begin position="50"/>
        <end position="61"/>
    </location>
</feature>
<feature type="transmembrane region" description="Helical" evidence="9">
    <location>
        <begin position="445"/>
        <end position="461"/>
    </location>
</feature>
<evidence type="ECO:0000313" key="11">
    <source>
        <dbReference type="Proteomes" id="UP000008867"/>
    </source>
</evidence>
<feature type="region of interest" description="Disordered" evidence="8">
    <location>
        <begin position="1"/>
        <end position="74"/>
    </location>
</feature>
<dbReference type="EMBL" id="FQ311434">
    <property type="protein sequence ID" value="CBQ68959.1"/>
    <property type="molecule type" value="Genomic_DNA"/>
</dbReference>
<comment type="similarity">
    <text evidence="3">Belongs to the PIGC family.</text>
</comment>
<feature type="compositionally biased region" description="Acidic residues" evidence="8">
    <location>
        <begin position="157"/>
        <end position="172"/>
    </location>
</feature>
<dbReference type="GO" id="GO:0000506">
    <property type="term" value="C:glycosylphosphatidylinositol-N-acetylglucosaminyltransferase (GPI-GnT) complex"/>
    <property type="evidence" value="ECO:0007669"/>
    <property type="project" value="TreeGrafter"/>
</dbReference>
<keyword evidence="7 9" id="KW-0472">Membrane</keyword>
<sequence>MSAPPGRSATVTSLSGRVNALKFMQRASPSSTPTKPTASTSRTPLASPSPATPASPAPSLPGSPFAGGAADEEQWSLSPAAIARLRARAAGSENVGKGPTISQDAGFDAWLISQEAPKEVKEGKASQRQTFGKLGKLKQEGDEEQLDSKKRSRGSNDAEEGLEPDFESEESEEGKPKGFVKPSSLKKSKKGAKQESPSAKKAKNNGAGKDQDKVVFARKRGGKLGISGGVLWRKQPFADDFVPPSFLSDLRTNSQVVLPTLSELVHASLRISMRFLCVCLFALLFVHLHLGTIDAEMLLLAALVTFVVLTLFTSASGTAREGGSGRRKAVGGVLSKTIMALVLLAVSPVLRMLTESTTSDSIWALAVALFALHLALADYSATKPKQLSATLSFNAALSASVVLASRLHTDTECFALLVLAVLLFAPTPNPHDAGTQTSRSSKGQVLRFSAVYVACMGAAALCGGGEAWWWMVVAWMNVVVGFVSVVCPCWIVWAQRWKMEIKGPWDPAEPVLSSTGVLRM</sequence>
<dbReference type="eggNOG" id="KOG3059">
    <property type="taxonomic scope" value="Eukaryota"/>
</dbReference>
<evidence type="ECO:0000256" key="8">
    <source>
        <dbReference type="SAM" id="MobiDB-lite"/>
    </source>
</evidence>
<dbReference type="OrthoDB" id="196709at2759"/>
<dbReference type="AlphaFoldDB" id="E6ZP02"/>
<evidence type="ECO:0000256" key="7">
    <source>
        <dbReference type="ARBA" id="ARBA00023136"/>
    </source>
</evidence>
<feature type="transmembrane region" description="Helical" evidence="9">
    <location>
        <begin position="297"/>
        <end position="317"/>
    </location>
</feature>
<keyword evidence="5 9" id="KW-0812">Transmembrane</keyword>
<comment type="pathway">
    <text evidence="2">Glycolipid biosynthesis; glycosylphosphatidylinositol-anchor biosynthesis.</text>
</comment>
<dbReference type="PANTHER" id="PTHR12982">
    <property type="entry name" value="PHOSPHATIDYLINOSITOL GLYCAN, CLASS C"/>
    <property type="match status" value="1"/>
</dbReference>
<evidence type="ECO:0000256" key="2">
    <source>
        <dbReference type="ARBA" id="ARBA00004687"/>
    </source>
</evidence>
<proteinExistence type="inferred from homology"/>
<keyword evidence="6 9" id="KW-1133">Transmembrane helix</keyword>
<comment type="subcellular location">
    <subcellularLocation>
        <location evidence="1">Membrane</location>
        <topology evidence="1">Multi-pass membrane protein</topology>
    </subcellularLocation>
</comment>
<dbReference type="VEuPathDB" id="FungiDB:sr15420"/>
<dbReference type="Proteomes" id="UP000008867">
    <property type="component" value="Chromosome 13"/>
</dbReference>
<keyword evidence="11" id="KW-1185">Reference proteome</keyword>
<evidence type="ECO:0008006" key="12">
    <source>
        <dbReference type="Google" id="ProtNLM"/>
    </source>
</evidence>
<name>E6ZP02_SPORE</name>
<evidence type="ECO:0000256" key="1">
    <source>
        <dbReference type="ARBA" id="ARBA00004141"/>
    </source>
</evidence>
<evidence type="ECO:0000256" key="3">
    <source>
        <dbReference type="ARBA" id="ARBA00008321"/>
    </source>
</evidence>
<dbReference type="PANTHER" id="PTHR12982:SF0">
    <property type="entry name" value="PHOSPHATIDYLINOSITOL N-ACETYLGLUCOSAMINYLTRANSFERASE SUBUNIT C"/>
    <property type="match status" value="1"/>
</dbReference>
<dbReference type="UniPathway" id="UPA00196"/>
<protein>
    <recommendedName>
        <fullName evidence="12">Phosphatidylinositol N-acetylglucosaminyltransferase</fullName>
    </recommendedName>
</protein>
<evidence type="ECO:0000256" key="6">
    <source>
        <dbReference type="ARBA" id="ARBA00022989"/>
    </source>
</evidence>
<keyword evidence="4" id="KW-0337">GPI-anchor biosynthesis</keyword>
<dbReference type="HOGENOM" id="CLU_521862_0_0_1"/>
<feature type="region of interest" description="Disordered" evidence="8">
    <location>
        <begin position="118"/>
        <end position="212"/>
    </location>
</feature>
<evidence type="ECO:0000256" key="9">
    <source>
        <dbReference type="SAM" id="Phobius"/>
    </source>
</evidence>
<organism evidence="10 11">
    <name type="scientific">Sporisorium reilianum (strain SRZ2)</name>
    <name type="common">Maize head smut fungus</name>
    <dbReference type="NCBI Taxonomy" id="999809"/>
    <lineage>
        <taxon>Eukaryota</taxon>
        <taxon>Fungi</taxon>
        <taxon>Dikarya</taxon>
        <taxon>Basidiomycota</taxon>
        <taxon>Ustilaginomycotina</taxon>
        <taxon>Ustilaginomycetes</taxon>
        <taxon>Ustilaginales</taxon>
        <taxon>Ustilaginaceae</taxon>
        <taxon>Sporisorium</taxon>
    </lineage>
</organism>
<evidence type="ECO:0000256" key="5">
    <source>
        <dbReference type="ARBA" id="ARBA00022692"/>
    </source>
</evidence>